<dbReference type="Proteomes" id="UP001059893">
    <property type="component" value="Unassembled WGS sequence"/>
</dbReference>
<accession>A0ABQ8N355</accession>
<evidence type="ECO:0000256" key="1">
    <source>
        <dbReference type="SAM" id="SignalP"/>
    </source>
</evidence>
<keyword evidence="3" id="KW-1185">Reference proteome</keyword>
<sequence>MQFTMTNLIIALGMITTVSAVCQASGPGLELGPSEPCPKNRPIRCAPRADVVGEIFGPCCSDTTCR</sequence>
<reference evidence="2" key="1">
    <citation type="submission" date="2021-01" db="EMBL/GenBank/DDBJ databases">
        <title>Deciphering the adaptive evolutionary patterns associated with biogeogrpahic diversity in the finger millet blast pathogen Magnaporthe oryzae in Eastern Africa.</title>
        <authorList>
            <person name="Onyema G."/>
            <person name="Shittu T.A."/>
            <person name="Dodsworth S."/>
            <person name="Devilliers S."/>
            <person name="Muthumeenakshi S."/>
            <person name="Sreenivasaprasad S."/>
        </authorList>
    </citation>
    <scope>NUCLEOTIDE SEQUENCE</scope>
    <source>
        <strain evidence="2">D15/s37</strain>
    </source>
</reference>
<protein>
    <submittedName>
        <fullName evidence="2">Uncharacterized protein</fullName>
    </submittedName>
</protein>
<name>A0ABQ8N355_PYRGI</name>
<feature type="signal peptide" evidence="1">
    <location>
        <begin position="1"/>
        <end position="20"/>
    </location>
</feature>
<organism evidence="2 3">
    <name type="scientific">Pyricularia grisea</name>
    <name type="common">Crabgrass-specific blast fungus</name>
    <name type="synonym">Magnaporthe grisea</name>
    <dbReference type="NCBI Taxonomy" id="148305"/>
    <lineage>
        <taxon>Eukaryota</taxon>
        <taxon>Fungi</taxon>
        <taxon>Dikarya</taxon>
        <taxon>Ascomycota</taxon>
        <taxon>Pezizomycotina</taxon>
        <taxon>Sordariomycetes</taxon>
        <taxon>Sordariomycetidae</taxon>
        <taxon>Magnaporthales</taxon>
        <taxon>Pyriculariaceae</taxon>
        <taxon>Pyricularia</taxon>
    </lineage>
</organism>
<keyword evidence="1" id="KW-0732">Signal</keyword>
<dbReference type="EMBL" id="JABSND010000566">
    <property type="protein sequence ID" value="KAI6289929.1"/>
    <property type="molecule type" value="Genomic_DNA"/>
</dbReference>
<comment type="caution">
    <text evidence="2">The sequence shown here is derived from an EMBL/GenBank/DDBJ whole genome shotgun (WGS) entry which is preliminary data.</text>
</comment>
<feature type="chain" id="PRO_5045789002" evidence="1">
    <location>
        <begin position="21"/>
        <end position="66"/>
    </location>
</feature>
<proteinExistence type="predicted"/>
<evidence type="ECO:0000313" key="2">
    <source>
        <dbReference type="EMBL" id="KAI6289929.1"/>
    </source>
</evidence>
<gene>
    <name evidence="2" type="ORF">MCOR33_011635</name>
</gene>
<evidence type="ECO:0000313" key="3">
    <source>
        <dbReference type="Proteomes" id="UP001059893"/>
    </source>
</evidence>